<gene>
    <name evidence="2" type="ORF">C0Q70_08923</name>
</gene>
<accession>A0A2T7P8C5</accession>
<organism evidence="2 3">
    <name type="scientific">Pomacea canaliculata</name>
    <name type="common">Golden apple snail</name>
    <dbReference type="NCBI Taxonomy" id="400727"/>
    <lineage>
        <taxon>Eukaryota</taxon>
        <taxon>Metazoa</taxon>
        <taxon>Spiralia</taxon>
        <taxon>Lophotrochozoa</taxon>
        <taxon>Mollusca</taxon>
        <taxon>Gastropoda</taxon>
        <taxon>Caenogastropoda</taxon>
        <taxon>Architaenioglossa</taxon>
        <taxon>Ampullarioidea</taxon>
        <taxon>Ampullariidae</taxon>
        <taxon>Pomacea</taxon>
    </lineage>
</organism>
<comment type="caution">
    <text evidence="2">The sequence shown here is derived from an EMBL/GenBank/DDBJ whole genome shotgun (WGS) entry which is preliminary data.</text>
</comment>
<evidence type="ECO:0000256" key="1">
    <source>
        <dbReference type="SAM" id="MobiDB-lite"/>
    </source>
</evidence>
<evidence type="ECO:0000313" key="2">
    <source>
        <dbReference type="EMBL" id="PVD29668.1"/>
    </source>
</evidence>
<feature type="region of interest" description="Disordered" evidence="1">
    <location>
        <begin position="68"/>
        <end position="87"/>
    </location>
</feature>
<keyword evidence="3" id="KW-1185">Reference proteome</keyword>
<sequence>MTCQNCAVSKNVSDLLDDVITHPNAGTPTTDYVKAVTEAHHEPRSVAMFVSSLMPSFPPPLSSAYPAAKDHNQPFVQPAPTASVSSGEAVSSSSSRLHVHFIFAHPQYLHIFSVLVHHGEGGERRREEERGGGLNALRLLALHCPPESTSSVVGMRNEGFALRAHHHGPVVTQTDSRVAEIRVS</sequence>
<dbReference type="EMBL" id="PZQS01000005">
    <property type="protein sequence ID" value="PVD29668.1"/>
    <property type="molecule type" value="Genomic_DNA"/>
</dbReference>
<proteinExistence type="predicted"/>
<dbReference type="AlphaFoldDB" id="A0A2T7P8C5"/>
<evidence type="ECO:0000313" key="3">
    <source>
        <dbReference type="Proteomes" id="UP000245119"/>
    </source>
</evidence>
<reference evidence="2 3" key="1">
    <citation type="submission" date="2018-04" db="EMBL/GenBank/DDBJ databases">
        <title>The genome of golden apple snail Pomacea canaliculata provides insight into stress tolerance and invasive adaptation.</title>
        <authorList>
            <person name="Liu C."/>
            <person name="Liu B."/>
            <person name="Ren Y."/>
            <person name="Zhang Y."/>
            <person name="Wang H."/>
            <person name="Li S."/>
            <person name="Jiang F."/>
            <person name="Yin L."/>
            <person name="Zhang G."/>
            <person name="Qian W."/>
            <person name="Fan W."/>
        </authorList>
    </citation>
    <scope>NUCLEOTIDE SEQUENCE [LARGE SCALE GENOMIC DNA]</scope>
    <source>
        <strain evidence="2">SZHN2017</strain>
        <tissue evidence="2">Muscle</tissue>
    </source>
</reference>
<name>A0A2T7P8C5_POMCA</name>
<dbReference type="Proteomes" id="UP000245119">
    <property type="component" value="Linkage Group LG5"/>
</dbReference>
<protein>
    <submittedName>
        <fullName evidence="2">Uncharacterized protein</fullName>
    </submittedName>
</protein>